<evidence type="ECO:0000256" key="1">
    <source>
        <dbReference type="SAM" id="MobiDB-lite"/>
    </source>
</evidence>
<dbReference type="OrthoDB" id="49552at2759"/>
<evidence type="ECO:0000313" key="3">
    <source>
        <dbReference type="Proteomes" id="UP000693970"/>
    </source>
</evidence>
<accession>A0A9K3KP51</accession>
<dbReference type="AlphaFoldDB" id="A0A9K3KP51"/>
<feature type="region of interest" description="Disordered" evidence="1">
    <location>
        <begin position="352"/>
        <end position="405"/>
    </location>
</feature>
<keyword evidence="3" id="KW-1185">Reference proteome</keyword>
<evidence type="ECO:0000313" key="2">
    <source>
        <dbReference type="EMBL" id="KAG7347372.1"/>
    </source>
</evidence>
<comment type="caution">
    <text evidence="2">The sequence shown here is derived from an EMBL/GenBank/DDBJ whole genome shotgun (WGS) entry which is preliminary data.</text>
</comment>
<reference evidence="2" key="1">
    <citation type="journal article" date="2021" name="Sci. Rep.">
        <title>Diploid genomic architecture of Nitzschia inconspicua, an elite biomass production diatom.</title>
        <authorList>
            <person name="Oliver A."/>
            <person name="Podell S."/>
            <person name="Pinowska A."/>
            <person name="Traller J.C."/>
            <person name="Smith S.R."/>
            <person name="McClure R."/>
            <person name="Beliaev A."/>
            <person name="Bohutskyi P."/>
            <person name="Hill E.A."/>
            <person name="Rabines A."/>
            <person name="Zheng H."/>
            <person name="Allen L.Z."/>
            <person name="Kuo A."/>
            <person name="Grigoriev I.V."/>
            <person name="Allen A.E."/>
            <person name="Hazlebeck D."/>
            <person name="Allen E.E."/>
        </authorList>
    </citation>
    <scope>NUCLEOTIDE SEQUENCE</scope>
    <source>
        <strain evidence="2">Hildebrandi</strain>
    </source>
</reference>
<sequence length="538" mass="61280">METVIRFKTVLSARNNDESPSDLEREFRSVSDRVKVVTKHKLSGAHFHCVKERLAIRAYYPCDLEALPPLSKDGKNDFDGLNGFLRSFQLAIVLFVLPVHEPIFQQQLSDITLHFHRAQRLVGNLTMESADKNMRVLLVPDTQSAMENLISIANSVTPHVKEKKRDYFLRLHEKFLVPRQVPQPGGLPSKLAIPEAYAVSGSCRVVAALEHLGAALELPEKEEHALIAFLGNLENIAKADDAVFRGLPFLDRTKKLVQAFFGNTNGVDNENEVSERSGIMPSLLYQPPISMARHWDREQPQTPPPPDFPNDSAIMVDGPFDSMGVSYSDPFVGTPHSNEIHSPQEFGKWNPQGFACFEPRNQDRLSSSNGPRRNCSPWYTSLQPNSHQRQSSSYQPPWPSDRRAPPQERFITRATYLKSQQPPLPPPREWSQDMTSFGERLPPMYKDQKFEPAKRYYTPPRHTLSPPRMQHSYERYPNPEPPVHVPYQNRSYENARSSGISRFQRRVHSDQNGTSYPQAPYPSYRGAEASFSANPMRR</sequence>
<gene>
    <name evidence="2" type="ORF">IV203_016077</name>
</gene>
<name>A0A9K3KP51_9STRA</name>
<dbReference type="Proteomes" id="UP000693970">
    <property type="component" value="Unassembled WGS sequence"/>
</dbReference>
<feature type="compositionally biased region" description="Polar residues" evidence="1">
    <location>
        <begin position="364"/>
        <end position="395"/>
    </location>
</feature>
<feature type="compositionally biased region" description="Polar residues" evidence="1">
    <location>
        <begin position="488"/>
        <end position="501"/>
    </location>
</feature>
<proteinExistence type="predicted"/>
<protein>
    <submittedName>
        <fullName evidence="2">Uncharacterized protein</fullName>
    </submittedName>
</protein>
<feature type="region of interest" description="Disordered" evidence="1">
    <location>
        <begin position="451"/>
        <end position="538"/>
    </location>
</feature>
<organism evidence="2 3">
    <name type="scientific">Nitzschia inconspicua</name>
    <dbReference type="NCBI Taxonomy" id="303405"/>
    <lineage>
        <taxon>Eukaryota</taxon>
        <taxon>Sar</taxon>
        <taxon>Stramenopiles</taxon>
        <taxon>Ochrophyta</taxon>
        <taxon>Bacillariophyta</taxon>
        <taxon>Bacillariophyceae</taxon>
        <taxon>Bacillariophycidae</taxon>
        <taxon>Bacillariales</taxon>
        <taxon>Bacillariaceae</taxon>
        <taxon>Nitzschia</taxon>
    </lineage>
</organism>
<dbReference type="EMBL" id="JAGRRH010000020">
    <property type="protein sequence ID" value="KAG7347372.1"/>
    <property type="molecule type" value="Genomic_DNA"/>
</dbReference>
<reference evidence="2" key="2">
    <citation type="submission" date="2021-04" db="EMBL/GenBank/DDBJ databases">
        <authorList>
            <person name="Podell S."/>
        </authorList>
    </citation>
    <scope>NUCLEOTIDE SEQUENCE</scope>
    <source>
        <strain evidence="2">Hildebrandi</strain>
    </source>
</reference>